<dbReference type="AlphaFoldDB" id="F0R4K6"/>
<evidence type="ECO:0000256" key="1">
    <source>
        <dbReference type="SAM" id="Phobius"/>
    </source>
</evidence>
<keyword evidence="1" id="KW-1133">Transmembrane helix</keyword>
<dbReference type="Proteomes" id="UP000007486">
    <property type="component" value="Chromosome"/>
</dbReference>
<name>F0R4K6_PHOSB</name>
<evidence type="ECO:0000313" key="2">
    <source>
        <dbReference type="EMBL" id="ADY34696.1"/>
    </source>
</evidence>
<gene>
    <name evidence="2" type="ordered locus">Bacsa_0083</name>
</gene>
<feature type="transmembrane region" description="Helical" evidence="1">
    <location>
        <begin position="7"/>
        <end position="29"/>
    </location>
</feature>
<keyword evidence="1" id="KW-0472">Membrane</keyword>
<dbReference type="HOGENOM" id="CLU_217478_0_0_10"/>
<organism evidence="2 3">
    <name type="scientific">Phocaeicola salanitronis (strain DSM 18170 / JCM 13657 / CCUG 60908 / BL78)</name>
    <name type="common">Bacteroides salanitronis</name>
    <dbReference type="NCBI Taxonomy" id="667015"/>
    <lineage>
        <taxon>Bacteria</taxon>
        <taxon>Pseudomonadati</taxon>
        <taxon>Bacteroidota</taxon>
        <taxon>Bacteroidia</taxon>
        <taxon>Bacteroidales</taxon>
        <taxon>Bacteroidaceae</taxon>
        <taxon>Phocaeicola</taxon>
    </lineage>
</organism>
<keyword evidence="1" id="KW-0812">Transmembrane</keyword>
<evidence type="ECO:0000313" key="3">
    <source>
        <dbReference type="Proteomes" id="UP000007486"/>
    </source>
</evidence>
<dbReference type="KEGG" id="bsa:Bacsa_0083"/>
<protein>
    <recommendedName>
        <fullName evidence="4">Smalltalk protein</fullName>
    </recommendedName>
</protein>
<evidence type="ECO:0008006" key="4">
    <source>
        <dbReference type="Google" id="ProtNLM"/>
    </source>
</evidence>
<dbReference type="STRING" id="667015.Bacsa_0083"/>
<proteinExistence type="predicted"/>
<dbReference type="EMBL" id="CP002530">
    <property type="protein sequence ID" value="ADY34696.1"/>
    <property type="molecule type" value="Genomic_DNA"/>
</dbReference>
<sequence length="32" mass="3420">MKTNWKNILLYIVKFIELLITGAAGGAIASGL</sequence>
<reference evidence="2 3" key="1">
    <citation type="journal article" date="2011" name="Stand. Genomic Sci.">
        <title>Complete genome sequence of Bacteroides salanitronis type strain (BL78).</title>
        <authorList>
            <person name="Gronow S."/>
            <person name="Held B."/>
            <person name="Lucas S."/>
            <person name="Lapidus A."/>
            <person name="Del Rio T.G."/>
            <person name="Nolan M."/>
            <person name="Tice H."/>
            <person name="Deshpande S."/>
            <person name="Cheng J.F."/>
            <person name="Pitluck S."/>
            <person name="Liolios K."/>
            <person name="Pagani I."/>
            <person name="Ivanova N."/>
            <person name="Mavromatis K."/>
            <person name="Pati A."/>
            <person name="Tapia R."/>
            <person name="Han C."/>
            <person name="Goodwin L."/>
            <person name="Chen A."/>
            <person name="Palaniappan K."/>
            <person name="Land M."/>
            <person name="Hauser L."/>
            <person name="Chang Y.J."/>
            <person name="Jeffries C.D."/>
            <person name="Brambilla E.M."/>
            <person name="Rohde M."/>
            <person name="Goker M."/>
            <person name="Detter J.C."/>
            <person name="Woyke T."/>
            <person name="Bristow J."/>
            <person name="Markowitz V."/>
            <person name="Hugenholtz P."/>
            <person name="Kyrpides N.C."/>
            <person name="Klenk H.P."/>
            <person name="Eisen J.A."/>
        </authorList>
    </citation>
    <scope>NUCLEOTIDE SEQUENCE [LARGE SCALE GENOMIC DNA]</scope>
    <source>
        <strain evidence="2 3">DSM 18170</strain>
    </source>
</reference>
<accession>F0R4K6</accession>
<keyword evidence="3" id="KW-1185">Reference proteome</keyword>